<keyword evidence="2" id="KW-0732">Signal</keyword>
<dbReference type="EMBL" id="FOZV01000001">
    <property type="protein sequence ID" value="SFS30807.1"/>
    <property type="molecule type" value="Genomic_DNA"/>
</dbReference>
<keyword evidence="1" id="KW-0472">Membrane</keyword>
<evidence type="ECO:0000313" key="3">
    <source>
        <dbReference type="EMBL" id="SFS30807.1"/>
    </source>
</evidence>
<feature type="transmembrane region" description="Helical" evidence="1">
    <location>
        <begin position="39"/>
        <end position="59"/>
    </location>
</feature>
<sequence>MALGKRIRWFHRWVSAIFVACVIAATAAAATGQDTGSPVFYAPLAPLLVLTLTGLYLFVRPWLGARVPGRE</sequence>
<evidence type="ECO:0000256" key="2">
    <source>
        <dbReference type="SAM" id="SignalP"/>
    </source>
</evidence>
<keyword evidence="1" id="KW-1133">Transmembrane helix</keyword>
<keyword evidence="4" id="KW-1185">Reference proteome</keyword>
<proteinExistence type="predicted"/>
<evidence type="ECO:0000256" key="1">
    <source>
        <dbReference type="SAM" id="Phobius"/>
    </source>
</evidence>
<name>A0A1I6NS81_9CAUL</name>
<feature type="chain" id="PRO_5011636489" evidence="2">
    <location>
        <begin position="30"/>
        <end position="71"/>
    </location>
</feature>
<evidence type="ECO:0000313" key="4">
    <source>
        <dbReference type="Proteomes" id="UP000198788"/>
    </source>
</evidence>
<dbReference type="STRING" id="871741.SAMN05192570_0434"/>
<keyword evidence="1" id="KW-0812">Transmembrane</keyword>
<protein>
    <submittedName>
        <fullName evidence="3">Uncharacterized protein</fullName>
    </submittedName>
</protein>
<accession>A0A1I6NS81</accession>
<dbReference type="Proteomes" id="UP000198788">
    <property type="component" value="Unassembled WGS sequence"/>
</dbReference>
<dbReference type="RefSeq" id="WP_092306281.1">
    <property type="nucleotide sequence ID" value="NZ_FOZV01000001.1"/>
</dbReference>
<reference evidence="4" key="1">
    <citation type="submission" date="2016-10" db="EMBL/GenBank/DDBJ databases">
        <authorList>
            <person name="Varghese N."/>
            <person name="Submissions S."/>
        </authorList>
    </citation>
    <scope>NUCLEOTIDE SEQUENCE [LARGE SCALE GENOMIC DNA]</scope>
    <source>
        <strain evidence="4">CGMCC 1.10683</strain>
    </source>
</reference>
<dbReference type="AlphaFoldDB" id="A0A1I6NS81"/>
<feature type="signal peptide" evidence="2">
    <location>
        <begin position="1"/>
        <end position="29"/>
    </location>
</feature>
<organism evidence="3 4">
    <name type="scientific">Brevundimonas viscosa</name>
    <dbReference type="NCBI Taxonomy" id="871741"/>
    <lineage>
        <taxon>Bacteria</taxon>
        <taxon>Pseudomonadati</taxon>
        <taxon>Pseudomonadota</taxon>
        <taxon>Alphaproteobacteria</taxon>
        <taxon>Caulobacterales</taxon>
        <taxon>Caulobacteraceae</taxon>
        <taxon>Brevundimonas</taxon>
    </lineage>
</organism>
<gene>
    <name evidence="3" type="ORF">SAMN05192570_0434</name>
</gene>